<dbReference type="CDD" id="cd01347">
    <property type="entry name" value="ligand_gated_channel"/>
    <property type="match status" value="1"/>
</dbReference>
<protein>
    <submittedName>
        <fullName evidence="6">TonB-dependent receptor</fullName>
    </submittedName>
</protein>
<comment type="subcellular location">
    <subcellularLocation>
        <location evidence="1">Cell outer membrane</location>
    </subcellularLocation>
</comment>
<sequence>MSPSAHRHALRKQQLAMACCLALAFPLAAQAQQAEAAPAEQSVETLDTVRVTGIRAAIATAVETKNESTSIVEVVSAEDIGKLPDISIADSISRLPGLTMQRVDGRAQVIHIRGMSEQFGGTLLNGREQVSTGGSRGVELDQYPAELINGVTVYKTPDASLVGQGLSGTVDMQSIRPLDFDGRRITFSGQGEYNSLGKLIDGSSDKGYRASASYVDQFANDTIGFAIGVARMDSPFQEQQEKAWWWGNPDTWGAPQAGKPADAVARQAGEASLKSRDITRDGVMAVFEFKPSDTFHSILDVYHSTFDQDEVENSIMWNNDPWWRDAGGNPVTYTNVGTTTVGGVPVVTSGTLNNVGALNMLNEVNTREDKLFSAGWANTIKWGDIYTLKTDLSYSRAESTRSTLELQSAFGTPRTIDFNLQTGKGFNSFNIPGLDDPTQIYLGMDAMGWGRDGRTDVASTEDTLKSGRIELNRLVESSDFLRSYDVGVNVTRRNKDRDYVAYYVDLKNGRTPIRMDAVPHGHASMDFIGLGDVINFNARDLLGRFYDLRYEASENDLMKNYGIEEDIKTFYAKANIDLDMTDTIRLRGNVGVQYVRSEQSSTGPTVARDASNDWVIAGGQTIGASYGDILPSMNLSADFGDGLLLRFAAAKTLMRGPIEQMGAYTTAGVDVTTREWSGSGGNPKLEPYRATAYDISLEKYFGPTTYAALAVFYKSLETYIYTQNVRWDFTGYDDLGITPISNWGNFSTPVNGSGGYMRGAELSGAIGGDMIHPSLDGFGLLLNASYTESSIDPDGPGGSSTDTLPGLSKVVANATVYYEKHGFSARISQRYRDEYRGEYASLFGDRIYQNTMAESTMDLQVGYDFPETSKLSGLSVLLQVNNVTNEPYRTETTAGGIDQTIFLPSEYKEYGRQYLLGFRYKL</sequence>
<evidence type="ECO:0000256" key="3">
    <source>
        <dbReference type="ARBA" id="ARBA00023237"/>
    </source>
</evidence>
<dbReference type="InterPro" id="IPR012910">
    <property type="entry name" value="Plug_dom"/>
</dbReference>
<feature type="chain" id="PRO_5028917433" evidence="4">
    <location>
        <begin position="32"/>
        <end position="922"/>
    </location>
</feature>
<keyword evidence="6" id="KW-0675">Receptor</keyword>
<feature type="domain" description="TonB-dependent receptor plug" evidence="5">
    <location>
        <begin position="65"/>
        <end position="168"/>
    </location>
</feature>
<organism evidence="6 7">
    <name type="scientific">Pseudoxanthomonas mexicana</name>
    <dbReference type="NCBI Taxonomy" id="128785"/>
    <lineage>
        <taxon>Bacteria</taxon>
        <taxon>Pseudomonadati</taxon>
        <taxon>Pseudomonadota</taxon>
        <taxon>Gammaproteobacteria</taxon>
        <taxon>Lysobacterales</taxon>
        <taxon>Lysobacteraceae</taxon>
        <taxon>Pseudoxanthomonas</taxon>
    </lineage>
</organism>
<dbReference type="AlphaFoldDB" id="A0A7G9TC07"/>
<proteinExistence type="predicted"/>
<dbReference type="InterPro" id="IPR010104">
    <property type="entry name" value="TonB_rcpt_bac"/>
</dbReference>
<dbReference type="SUPFAM" id="SSF56935">
    <property type="entry name" value="Porins"/>
    <property type="match status" value="1"/>
</dbReference>
<dbReference type="Gene3D" id="2.40.170.20">
    <property type="entry name" value="TonB-dependent receptor, beta-barrel domain"/>
    <property type="match status" value="1"/>
</dbReference>
<evidence type="ECO:0000256" key="4">
    <source>
        <dbReference type="SAM" id="SignalP"/>
    </source>
</evidence>
<keyword evidence="2" id="KW-0472">Membrane</keyword>
<dbReference type="RefSeq" id="WP_187573180.1">
    <property type="nucleotide sequence ID" value="NZ_CP060731.1"/>
</dbReference>
<evidence type="ECO:0000256" key="1">
    <source>
        <dbReference type="ARBA" id="ARBA00004442"/>
    </source>
</evidence>
<dbReference type="NCBIfam" id="TIGR01782">
    <property type="entry name" value="TonB-Xanth-Caul"/>
    <property type="match status" value="1"/>
</dbReference>
<feature type="signal peptide" evidence="4">
    <location>
        <begin position="1"/>
        <end position="31"/>
    </location>
</feature>
<dbReference type="PANTHER" id="PTHR40980:SF3">
    <property type="entry name" value="TONB-DEPENDENT RECEPTOR-LIKE BETA-BARREL DOMAIN-CONTAINING PROTEIN"/>
    <property type="match status" value="1"/>
</dbReference>
<dbReference type="EMBL" id="CP060731">
    <property type="protein sequence ID" value="QNN77632.1"/>
    <property type="molecule type" value="Genomic_DNA"/>
</dbReference>
<keyword evidence="4" id="KW-0732">Signal</keyword>
<dbReference type="Pfam" id="PF07715">
    <property type="entry name" value="Plug"/>
    <property type="match status" value="1"/>
</dbReference>
<dbReference type="GO" id="GO:0009279">
    <property type="term" value="C:cell outer membrane"/>
    <property type="evidence" value="ECO:0007669"/>
    <property type="project" value="UniProtKB-SubCell"/>
</dbReference>
<evidence type="ECO:0000256" key="2">
    <source>
        <dbReference type="ARBA" id="ARBA00023136"/>
    </source>
</evidence>
<keyword evidence="3" id="KW-0998">Cell outer membrane</keyword>
<reference evidence="6 7" key="1">
    <citation type="submission" date="2020-08" db="EMBL/GenBank/DDBJ databases">
        <title>Streptomycin Non-resistant strain, P. mexicana.</title>
        <authorList>
            <person name="Ganesh-Kumar S."/>
            <person name="Zhe T."/>
            <person name="Yu Z."/>
            <person name="Min Y."/>
        </authorList>
    </citation>
    <scope>NUCLEOTIDE SEQUENCE [LARGE SCALE GENOMIC DNA]</scope>
    <source>
        <strain evidence="6 7">GTZY2</strain>
    </source>
</reference>
<dbReference type="InterPro" id="IPR037066">
    <property type="entry name" value="Plug_dom_sf"/>
</dbReference>
<dbReference type="InterPro" id="IPR036942">
    <property type="entry name" value="Beta-barrel_TonB_sf"/>
</dbReference>
<accession>A0A7G9TC07</accession>
<gene>
    <name evidence="6" type="ORF">IAE60_17285</name>
</gene>
<dbReference type="PANTHER" id="PTHR40980">
    <property type="entry name" value="PLUG DOMAIN-CONTAINING PROTEIN"/>
    <property type="match status" value="1"/>
</dbReference>
<name>A0A7G9TC07_PSEMX</name>
<dbReference type="GeneID" id="81472745"/>
<evidence type="ECO:0000259" key="5">
    <source>
        <dbReference type="Pfam" id="PF07715"/>
    </source>
</evidence>
<evidence type="ECO:0000313" key="6">
    <source>
        <dbReference type="EMBL" id="QNN77632.1"/>
    </source>
</evidence>
<dbReference type="Proteomes" id="UP000515838">
    <property type="component" value="Chromosome"/>
</dbReference>
<dbReference type="Gene3D" id="2.170.130.10">
    <property type="entry name" value="TonB-dependent receptor, plug domain"/>
    <property type="match status" value="1"/>
</dbReference>
<evidence type="ECO:0000313" key="7">
    <source>
        <dbReference type="Proteomes" id="UP000515838"/>
    </source>
</evidence>